<dbReference type="OrthoDB" id="2500318at2759"/>
<feature type="signal peptide" evidence="1">
    <location>
        <begin position="1"/>
        <end position="21"/>
    </location>
</feature>
<dbReference type="VEuPathDB" id="FungiDB:MELLADRAFT_85659"/>
<name>F4RJC1_MELLP</name>
<keyword evidence="3" id="KW-1185">Reference proteome</keyword>
<keyword evidence="1" id="KW-0732">Signal</keyword>
<dbReference type="KEGG" id="mlr:MELLADRAFT_85659"/>
<dbReference type="RefSeq" id="XP_007409429.1">
    <property type="nucleotide sequence ID" value="XM_007409367.1"/>
</dbReference>
<evidence type="ECO:0000313" key="3">
    <source>
        <dbReference type="Proteomes" id="UP000001072"/>
    </source>
</evidence>
<evidence type="ECO:0000256" key="1">
    <source>
        <dbReference type="SAM" id="SignalP"/>
    </source>
</evidence>
<dbReference type="GeneID" id="18933926"/>
<evidence type="ECO:0000313" key="2">
    <source>
        <dbReference type="EMBL" id="EGG07522.1"/>
    </source>
</evidence>
<protein>
    <submittedName>
        <fullName evidence="2">Secreted protein</fullName>
    </submittedName>
</protein>
<dbReference type="InParanoid" id="F4RJC1"/>
<reference evidence="3" key="1">
    <citation type="journal article" date="2011" name="Proc. Natl. Acad. Sci. U.S.A.">
        <title>Obligate biotrophy features unraveled by the genomic analysis of rust fungi.</title>
        <authorList>
            <person name="Duplessis S."/>
            <person name="Cuomo C.A."/>
            <person name="Lin Y.-C."/>
            <person name="Aerts A."/>
            <person name="Tisserant E."/>
            <person name="Veneault-Fourrey C."/>
            <person name="Joly D.L."/>
            <person name="Hacquard S."/>
            <person name="Amselem J."/>
            <person name="Cantarel B.L."/>
            <person name="Chiu R."/>
            <person name="Coutinho P.M."/>
            <person name="Feau N."/>
            <person name="Field M."/>
            <person name="Frey P."/>
            <person name="Gelhaye E."/>
            <person name="Goldberg J."/>
            <person name="Grabherr M.G."/>
            <person name="Kodira C.D."/>
            <person name="Kohler A."/>
            <person name="Kuees U."/>
            <person name="Lindquist E.A."/>
            <person name="Lucas S.M."/>
            <person name="Mago R."/>
            <person name="Mauceli E."/>
            <person name="Morin E."/>
            <person name="Murat C."/>
            <person name="Pangilinan J.L."/>
            <person name="Park R."/>
            <person name="Pearson M."/>
            <person name="Quesneville H."/>
            <person name="Rouhier N."/>
            <person name="Sakthikumar S."/>
            <person name="Salamov A.A."/>
            <person name="Schmutz J."/>
            <person name="Selles B."/>
            <person name="Shapiro H."/>
            <person name="Tanguay P."/>
            <person name="Tuskan G.A."/>
            <person name="Henrissat B."/>
            <person name="Van de Peer Y."/>
            <person name="Rouze P."/>
            <person name="Ellis J.G."/>
            <person name="Dodds P.N."/>
            <person name="Schein J.E."/>
            <person name="Zhong S."/>
            <person name="Hamelin R.C."/>
            <person name="Grigoriev I.V."/>
            <person name="Szabo L.J."/>
            <person name="Martin F."/>
        </authorList>
    </citation>
    <scope>NUCLEOTIDE SEQUENCE [LARGE SCALE GENOMIC DNA]</scope>
    <source>
        <strain evidence="3">98AG31 / pathotype 3-4-7</strain>
    </source>
</reference>
<accession>F4RJC1</accession>
<dbReference type="EMBL" id="GL883104">
    <property type="protein sequence ID" value="EGG07522.1"/>
    <property type="molecule type" value="Genomic_DNA"/>
</dbReference>
<proteinExistence type="predicted"/>
<dbReference type="HOGENOM" id="CLU_086121_0_0_1"/>
<sequence length="211" mass="23414">MRFVTVLFLTTALVAFPAVKATVHTECFNYFMKKDGCVWSAADDRTRCNATNGKPPFQGVERFQHHNQKTLQRRYTSEDTNTSFAMRDGPGICGNYSTNQPGACLWVGSEQVYGNDTATAGWLNGAKTSNCGKQLYVQRKGRPDKPFYVPVLDGCSFYSKNVTVGCTQIALSNKTFYDLEPTAQELKQGYLGDLIWDFNNEAGTKGQNAPV</sequence>
<dbReference type="Proteomes" id="UP000001072">
    <property type="component" value="Unassembled WGS sequence"/>
</dbReference>
<feature type="chain" id="PRO_5003320817" evidence="1">
    <location>
        <begin position="22"/>
        <end position="211"/>
    </location>
</feature>
<organism evidence="3">
    <name type="scientific">Melampsora larici-populina (strain 98AG31 / pathotype 3-4-7)</name>
    <name type="common">Poplar leaf rust fungus</name>
    <dbReference type="NCBI Taxonomy" id="747676"/>
    <lineage>
        <taxon>Eukaryota</taxon>
        <taxon>Fungi</taxon>
        <taxon>Dikarya</taxon>
        <taxon>Basidiomycota</taxon>
        <taxon>Pucciniomycotina</taxon>
        <taxon>Pucciniomycetes</taxon>
        <taxon>Pucciniales</taxon>
        <taxon>Melampsoraceae</taxon>
        <taxon>Melampsora</taxon>
    </lineage>
</organism>
<gene>
    <name evidence="2" type="ORF">MELLADRAFT_85659</name>
</gene>
<dbReference type="eggNOG" id="ENOG502SZ1R">
    <property type="taxonomic scope" value="Eukaryota"/>
</dbReference>
<dbReference type="AlphaFoldDB" id="F4RJC1"/>